<dbReference type="EMBL" id="CP000875">
    <property type="protein sequence ID" value="ABX03908.1"/>
    <property type="molecule type" value="Genomic_DNA"/>
</dbReference>
<dbReference type="KEGG" id="hau:Haur_1260"/>
<feature type="region of interest" description="Disordered" evidence="1">
    <location>
        <begin position="95"/>
        <end position="149"/>
    </location>
</feature>
<evidence type="ECO:0000256" key="1">
    <source>
        <dbReference type="SAM" id="MobiDB-lite"/>
    </source>
</evidence>
<gene>
    <name evidence="2" type="ordered locus">Haur_1260</name>
</gene>
<dbReference type="BioCyc" id="HAUR316274:GHYA-1282-MONOMER"/>
<dbReference type="HOGENOM" id="CLU_1747132_0_0_0"/>
<reference evidence="2 3" key="1">
    <citation type="journal article" date="2011" name="Stand. Genomic Sci.">
        <title>Complete genome sequence of the filamentous gliding predatory bacterium Herpetosiphon aurantiacus type strain (114-95(T)).</title>
        <authorList>
            <person name="Kiss H."/>
            <person name="Nett M."/>
            <person name="Domin N."/>
            <person name="Martin K."/>
            <person name="Maresca J.A."/>
            <person name="Copeland A."/>
            <person name="Lapidus A."/>
            <person name="Lucas S."/>
            <person name="Berry K.W."/>
            <person name="Glavina Del Rio T."/>
            <person name="Dalin E."/>
            <person name="Tice H."/>
            <person name="Pitluck S."/>
            <person name="Richardson P."/>
            <person name="Bruce D."/>
            <person name="Goodwin L."/>
            <person name="Han C."/>
            <person name="Detter J.C."/>
            <person name="Schmutz J."/>
            <person name="Brettin T."/>
            <person name="Land M."/>
            <person name="Hauser L."/>
            <person name="Kyrpides N.C."/>
            <person name="Ivanova N."/>
            <person name="Goker M."/>
            <person name="Woyke T."/>
            <person name="Klenk H.P."/>
            <person name="Bryant D.A."/>
        </authorList>
    </citation>
    <scope>NUCLEOTIDE SEQUENCE [LARGE SCALE GENOMIC DNA]</scope>
    <source>
        <strain evidence="3">ATCC 23779 / DSM 785 / 114-95</strain>
    </source>
</reference>
<feature type="compositionally biased region" description="Basic and acidic residues" evidence="1">
    <location>
        <begin position="128"/>
        <end position="137"/>
    </location>
</feature>
<organism evidence="2 3">
    <name type="scientific">Herpetosiphon aurantiacus (strain ATCC 23779 / DSM 785 / 114-95)</name>
    <dbReference type="NCBI Taxonomy" id="316274"/>
    <lineage>
        <taxon>Bacteria</taxon>
        <taxon>Bacillati</taxon>
        <taxon>Chloroflexota</taxon>
        <taxon>Chloroflexia</taxon>
        <taxon>Herpetosiphonales</taxon>
        <taxon>Herpetosiphonaceae</taxon>
        <taxon>Herpetosiphon</taxon>
    </lineage>
</organism>
<protein>
    <submittedName>
        <fullName evidence="2">Uncharacterized protein</fullName>
    </submittedName>
</protein>
<proteinExistence type="predicted"/>
<dbReference type="STRING" id="316274.Haur_1260"/>
<sequence length="149" mass="17068">MDSSAEPSGGLSSLDFEHLSLAERTVIRAILRQREVDEAKLIEALADLPDAEQLSVAEMEQAIAQLLEQQHVLILEGEPRRYKVNLRPKHTSSLRRPIWDALQSTPGDEQQQARSERRRRIPNVWDALDEHKPRRDLPNFSDQSNDEQA</sequence>
<evidence type="ECO:0000313" key="2">
    <source>
        <dbReference type="EMBL" id="ABX03908.1"/>
    </source>
</evidence>
<dbReference type="InParanoid" id="A9B1M3"/>
<dbReference type="Proteomes" id="UP000000787">
    <property type="component" value="Chromosome"/>
</dbReference>
<dbReference type="AlphaFoldDB" id="A9B1M3"/>
<evidence type="ECO:0000313" key="3">
    <source>
        <dbReference type="Proteomes" id="UP000000787"/>
    </source>
</evidence>
<accession>A9B1M3</accession>
<keyword evidence="3" id="KW-1185">Reference proteome</keyword>
<name>A9B1M3_HERA2</name>